<evidence type="ECO:0000313" key="1">
    <source>
        <dbReference type="EMBL" id="PXW81633.1"/>
    </source>
</evidence>
<reference evidence="1 2" key="1">
    <citation type="submission" date="2018-05" db="EMBL/GenBank/DDBJ databases">
        <title>Genomic Encyclopedia of Type Strains, Phase IV (KMG-IV): sequencing the most valuable type-strain genomes for metagenomic binning, comparative biology and taxonomic classification.</title>
        <authorList>
            <person name="Goeker M."/>
        </authorList>
    </citation>
    <scope>NUCLEOTIDE SEQUENCE [LARGE SCALE GENOMIC DNA]</scope>
    <source>
        <strain evidence="1 2">DSM 28556</strain>
    </source>
</reference>
<dbReference type="EMBL" id="QJJQ01000020">
    <property type="protein sequence ID" value="PXW81633.1"/>
    <property type="molecule type" value="Genomic_DNA"/>
</dbReference>
<dbReference type="RefSeq" id="WP_110397201.1">
    <property type="nucleotide sequence ID" value="NZ_JBHUHB010000001.1"/>
</dbReference>
<protein>
    <submittedName>
        <fullName evidence="1">Uncharacterized protein</fullName>
    </submittedName>
</protein>
<dbReference type="Proteomes" id="UP000247978">
    <property type="component" value="Unassembled WGS sequence"/>
</dbReference>
<accession>A0A2V3VIK7</accession>
<gene>
    <name evidence="1" type="ORF">DFR56_1206</name>
</gene>
<name>A0A2V3VIK7_9BACI</name>
<comment type="caution">
    <text evidence="1">The sequence shown here is derived from an EMBL/GenBank/DDBJ whole genome shotgun (WGS) entry which is preliminary data.</text>
</comment>
<organism evidence="1 2">
    <name type="scientific">Pseudogracilibacillus auburnensis</name>
    <dbReference type="NCBI Taxonomy" id="1494959"/>
    <lineage>
        <taxon>Bacteria</taxon>
        <taxon>Bacillati</taxon>
        <taxon>Bacillota</taxon>
        <taxon>Bacilli</taxon>
        <taxon>Bacillales</taxon>
        <taxon>Bacillaceae</taxon>
        <taxon>Pseudogracilibacillus</taxon>
    </lineage>
</organism>
<sequence length="201" mass="21815">MVYNGDIMETTSGARSKVNSHANLTNNPNNVTKSQVGLGNVQNYAMAEVTDIGTTTNVANKYMNPLRTRTLANNLILAKIAIPKLSFETNAYVRGGRGISVGSYSENNGLESVLIRDYSLARSDVGVALGTRASSLNDNLGVLGGTASNATNRWSVPGVLTVSGIKNFEMPHPHPDKKIRIVYAIQRLKVRRLEIHYIATR</sequence>
<keyword evidence="2" id="KW-1185">Reference proteome</keyword>
<proteinExistence type="predicted"/>
<dbReference type="AlphaFoldDB" id="A0A2V3VIK7"/>
<dbReference type="OrthoDB" id="2667186at2"/>
<evidence type="ECO:0000313" key="2">
    <source>
        <dbReference type="Proteomes" id="UP000247978"/>
    </source>
</evidence>